<dbReference type="GO" id="GO:0000166">
    <property type="term" value="F:nucleotide binding"/>
    <property type="evidence" value="ECO:0007669"/>
    <property type="project" value="InterPro"/>
</dbReference>
<dbReference type="InterPro" id="IPR052515">
    <property type="entry name" value="Gfo/Idh/MocA_Oxidoreductase"/>
</dbReference>
<dbReference type="Gene3D" id="3.40.50.720">
    <property type="entry name" value="NAD(P)-binding Rossmann-like Domain"/>
    <property type="match status" value="1"/>
</dbReference>
<dbReference type="SUPFAM" id="SSF51735">
    <property type="entry name" value="NAD(P)-binding Rossmann-fold domains"/>
    <property type="match status" value="1"/>
</dbReference>
<dbReference type="InterPro" id="IPR000683">
    <property type="entry name" value="Gfo/Idh/MocA-like_OxRdtase_N"/>
</dbReference>
<dbReference type="Proteomes" id="UP000295741">
    <property type="component" value="Unassembled WGS sequence"/>
</dbReference>
<name>A0A4R6IWE3_9BACT</name>
<keyword evidence="4" id="KW-1185">Reference proteome</keyword>
<organism evidence="3 4">
    <name type="scientific">Sediminibacterium goheungense</name>
    <dbReference type="NCBI Taxonomy" id="1086393"/>
    <lineage>
        <taxon>Bacteria</taxon>
        <taxon>Pseudomonadati</taxon>
        <taxon>Bacteroidota</taxon>
        <taxon>Chitinophagia</taxon>
        <taxon>Chitinophagales</taxon>
        <taxon>Chitinophagaceae</taxon>
        <taxon>Sediminibacterium</taxon>
    </lineage>
</organism>
<evidence type="ECO:0000259" key="1">
    <source>
        <dbReference type="Pfam" id="PF01408"/>
    </source>
</evidence>
<proteinExistence type="predicted"/>
<dbReference type="PANTHER" id="PTHR43249:SF1">
    <property type="entry name" value="D-GLUCOSIDE 3-DEHYDROGENASE"/>
    <property type="match status" value="1"/>
</dbReference>
<reference evidence="3 4" key="1">
    <citation type="submission" date="2019-03" db="EMBL/GenBank/DDBJ databases">
        <title>Genomic Encyclopedia of Archaeal and Bacterial Type Strains, Phase II (KMG-II): from individual species to whole genera.</title>
        <authorList>
            <person name="Goeker M."/>
        </authorList>
    </citation>
    <scope>NUCLEOTIDE SEQUENCE [LARGE SCALE GENOMIC DNA]</scope>
    <source>
        <strain evidence="3 4">DSM 28323</strain>
    </source>
</reference>
<comment type="caution">
    <text evidence="3">The sequence shown here is derived from an EMBL/GenBank/DDBJ whole genome shotgun (WGS) entry which is preliminary data.</text>
</comment>
<gene>
    <name evidence="3" type="ORF">BC659_1969</name>
</gene>
<evidence type="ECO:0000259" key="2">
    <source>
        <dbReference type="Pfam" id="PF22725"/>
    </source>
</evidence>
<feature type="domain" description="Gfo/Idh/MocA-like oxidoreductase N-terminal" evidence="1">
    <location>
        <begin position="4"/>
        <end position="117"/>
    </location>
</feature>
<dbReference type="EMBL" id="SNWP01000011">
    <property type="protein sequence ID" value="TDO26661.1"/>
    <property type="molecule type" value="Genomic_DNA"/>
</dbReference>
<dbReference type="AlphaFoldDB" id="A0A4R6IWE3"/>
<dbReference type="Pfam" id="PF01408">
    <property type="entry name" value="GFO_IDH_MocA"/>
    <property type="match status" value="1"/>
</dbReference>
<dbReference type="Pfam" id="PF22725">
    <property type="entry name" value="GFO_IDH_MocA_C3"/>
    <property type="match status" value="1"/>
</dbReference>
<dbReference type="InterPro" id="IPR055170">
    <property type="entry name" value="GFO_IDH_MocA-like_dom"/>
</dbReference>
<dbReference type="InterPro" id="IPR036291">
    <property type="entry name" value="NAD(P)-bd_dom_sf"/>
</dbReference>
<dbReference type="RefSeq" id="WP_133474545.1">
    <property type="nucleotide sequence ID" value="NZ_SNWP01000011.1"/>
</dbReference>
<feature type="domain" description="GFO/IDH/MocA-like oxidoreductase" evidence="2">
    <location>
        <begin position="128"/>
        <end position="253"/>
    </location>
</feature>
<accession>A0A4R6IWE3</accession>
<dbReference type="Gene3D" id="3.30.360.10">
    <property type="entry name" value="Dihydrodipicolinate Reductase, domain 2"/>
    <property type="match status" value="1"/>
</dbReference>
<evidence type="ECO:0000313" key="4">
    <source>
        <dbReference type="Proteomes" id="UP000295741"/>
    </source>
</evidence>
<dbReference type="PANTHER" id="PTHR43249">
    <property type="entry name" value="UDP-N-ACETYL-2-AMINO-2-DEOXY-D-GLUCURONATE OXIDASE"/>
    <property type="match status" value="1"/>
</dbReference>
<dbReference type="OrthoDB" id="9815825at2"/>
<sequence>MQKIRFVVIGCGQVSKRHLDIILEYGELQAVCDADETIAKNTGLTYHTPFFTSLDQLIQYISADVAVICTPNGLHAPHAIQLLENGFHVLVEKPMALSVPDAKKMMAVAKQHERHLFTVLQNRFNPPVQALHKAIQQGSFGKLFSVQVNCFWNRNPDYYIDHSWHGSREMDGGILFTQCSHFIDLLLWCFGPAKEVAAFMHNVHHSYTALAADEGAVLLQFENGMIGTLQFSVNSFKKNMEGSLTLLAEKATLKIGGTYLDTITYAEMDTSLFTDIPAADSPLKQVYQSMIRTLETNEPFYTHPEESLATIQLIEQIHSIANRK</sequence>
<evidence type="ECO:0000313" key="3">
    <source>
        <dbReference type="EMBL" id="TDO26661.1"/>
    </source>
</evidence>
<dbReference type="SUPFAM" id="SSF55347">
    <property type="entry name" value="Glyceraldehyde-3-phosphate dehydrogenase-like, C-terminal domain"/>
    <property type="match status" value="1"/>
</dbReference>
<protein>
    <submittedName>
        <fullName evidence="3">Putative dehydrogenase</fullName>
    </submittedName>
</protein>